<accession>A0AA36G6T0</accession>
<proteinExistence type="predicted"/>
<evidence type="ECO:0008006" key="5">
    <source>
        <dbReference type="Google" id="ProtNLM"/>
    </source>
</evidence>
<dbReference type="Proteomes" id="UP001177023">
    <property type="component" value="Unassembled WGS sequence"/>
</dbReference>
<dbReference type="AlphaFoldDB" id="A0AA36G6T0"/>
<keyword evidence="4" id="KW-1185">Reference proteome</keyword>
<organism evidence="3 4">
    <name type="scientific">Mesorhabditis spiculigera</name>
    <dbReference type="NCBI Taxonomy" id="96644"/>
    <lineage>
        <taxon>Eukaryota</taxon>
        <taxon>Metazoa</taxon>
        <taxon>Ecdysozoa</taxon>
        <taxon>Nematoda</taxon>
        <taxon>Chromadorea</taxon>
        <taxon>Rhabditida</taxon>
        <taxon>Rhabditina</taxon>
        <taxon>Rhabditomorpha</taxon>
        <taxon>Rhabditoidea</taxon>
        <taxon>Rhabditidae</taxon>
        <taxon>Mesorhabditinae</taxon>
        <taxon>Mesorhabditis</taxon>
    </lineage>
</organism>
<name>A0AA36G6T0_9BILA</name>
<evidence type="ECO:0000259" key="2">
    <source>
        <dbReference type="PROSITE" id="PS50056"/>
    </source>
</evidence>
<dbReference type="EMBL" id="CATQJA010002652">
    <property type="protein sequence ID" value="CAJ0577846.1"/>
    <property type="molecule type" value="Genomic_DNA"/>
</dbReference>
<dbReference type="PANTHER" id="PTHR46163:SF5">
    <property type="entry name" value="TYROSINE-PROTEIN PHOSPHATASE"/>
    <property type="match status" value="1"/>
</dbReference>
<dbReference type="CDD" id="cd00047">
    <property type="entry name" value="PTPc"/>
    <property type="match status" value="1"/>
</dbReference>
<evidence type="ECO:0000313" key="3">
    <source>
        <dbReference type="EMBL" id="CAJ0577846.1"/>
    </source>
</evidence>
<feature type="non-terminal residue" evidence="3">
    <location>
        <position position="235"/>
    </location>
</feature>
<dbReference type="GO" id="GO:0004725">
    <property type="term" value="F:protein tyrosine phosphatase activity"/>
    <property type="evidence" value="ECO:0007669"/>
    <property type="project" value="InterPro"/>
</dbReference>
<dbReference type="InterPro" id="IPR029021">
    <property type="entry name" value="Prot-tyrosine_phosphatase-like"/>
</dbReference>
<protein>
    <recommendedName>
        <fullName evidence="5">Tyrosine-protein phosphatase domain-containing protein</fullName>
    </recommendedName>
</protein>
<evidence type="ECO:0000259" key="1">
    <source>
        <dbReference type="PROSITE" id="PS50055"/>
    </source>
</evidence>
<dbReference type="Pfam" id="PF00102">
    <property type="entry name" value="Y_phosphatase"/>
    <property type="match status" value="1"/>
</dbReference>
<dbReference type="InterPro" id="IPR000387">
    <property type="entry name" value="Tyr_Pase_dom"/>
</dbReference>
<dbReference type="PRINTS" id="PR00700">
    <property type="entry name" value="PRTYPHPHTASE"/>
</dbReference>
<sequence length="235" mass="27447">MIVQEEVEVILMLCDYKVDGKEKCAEYVPTTAKPQLTFGPFTIKLLGTRKVEWQKRIYCDATVNISSLEVQQDGKVMLTVNHYHWIAMPERQPPPAIDYFPDPRQYKDKPRQPPIINTRPIELMKRLVTRDTKKPMVIHDSAGIGWTGFFVLTQVFLEVMAARKEFTSFDEHLSALRAQRFKAVETEAQYLYLHVMFVDYLQDASNLRVGAFIHEYDEYRSKLPPADKKEKTEER</sequence>
<dbReference type="InterPro" id="IPR000242">
    <property type="entry name" value="PTP_cat"/>
</dbReference>
<dbReference type="PROSITE" id="PS50055">
    <property type="entry name" value="TYR_PHOSPHATASE_PTP"/>
    <property type="match status" value="1"/>
</dbReference>
<reference evidence="3" key="1">
    <citation type="submission" date="2023-06" db="EMBL/GenBank/DDBJ databases">
        <authorList>
            <person name="Delattre M."/>
        </authorList>
    </citation>
    <scope>NUCLEOTIDE SEQUENCE</scope>
    <source>
        <strain evidence="3">AF72</strain>
    </source>
</reference>
<dbReference type="Gene3D" id="3.90.190.10">
    <property type="entry name" value="Protein tyrosine phosphatase superfamily"/>
    <property type="match status" value="1"/>
</dbReference>
<gene>
    <name evidence="3" type="ORF">MSPICULIGERA_LOCUS16111</name>
</gene>
<dbReference type="PANTHER" id="PTHR46163">
    <property type="entry name" value="TYROSINE-PROTEIN PHOSPHATASE-RELATED"/>
    <property type="match status" value="1"/>
</dbReference>
<dbReference type="SMART" id="SM00194">
    <property type="entry name" value="PTPc"/>
    <property type="match status" value="1"/>
</dbReference>
<feature type="domain" description="Tyrosine specific protein phosphatases" evidence="2">
    <location>
        <begin position="118"/>
        <end position="191"/>
    </location>
</feature>
<dbReference type="InterPro" id="IPR003595">
    <property type="entry name" value="Tyr_Pase_cat"/>
</dbReference>
<comment type="caution">
    <text evidence="3">The sequence shown here is derived from an EMBL/GenBank/DDBJ whole genome shotgun (WGS) entry which is preliminary data.</text>
</comment>
<dbReference type="PROSITE" id="PS50056">
    <property type="entry name" value="TYR_PHOSPHATASE_2"/>
    <property type="match status" value="1"/>
</dbReference>
<dbReference type="InterPro" id="IPR052782">
    <property type="entry name" value="Oocyte-zygote_transition_reg"/>
</dbReference>
<evidence type="ECO:0000313" key="4">
    <source>
        <dbReference type="Proteomes" id="UP001177023"/>
    </source>
</evidence>
<dbReference type="SUPFAM" id="SSF52799">
    <property type="entry name" value="(Phosphotyrosine protein) phosphatases II"/>
    <property type="match status" value="1"/>
</dbReference>
<dbReference type="SMART" id="SM00404">
    <property type="entry name" value="PTPc_motif"/>
    <property type="match status" value="1"/>
</dbReference>
<feature type="domain" description="Tyrosine-protein phosphatase" evidence="1">
    <location>
        <begin position="1"/>
        <end position="200"/>
    </location>
</feature>